<evidence type="ECO:0000256" key="1">
    <source>
        <dbReference type="ARBA" id="ARBA00004123"/>
    </source>
</evidence>
<dbReference type="PROSITE" id="PS50250">
    <property type="entry name" value="PCI"/>
    <property type="match status" value="1"/>
</dbReference>
<feature type="domain" description="PCI" evidence="7">
    <location>
        <begin position="277"/>
        <end position="447"/>
    </location>
</feature>
<dbReference type="InterPro" id="IPR036390">
    <property type="entry name" value="WH_DNA-bd_sf"/>
</dbReference>
<accession>A0ABR4PZV3</accession>
<evidence type="ECO:0000256" key="5">
    <source>
        <dbReference type="ARBA" id="ARBA00022790"/>
    </source>
</evidence>
<dbReference type="InterPro" id="IPR045135">
    <property type="entry name" value="Rpn7_N"/>
</dbReference>
<dbReference type="EMBL" id="JAKROA010000022">
    <property type="protein sequence ID" value="KAL5102917.1"/>
    <property type="molecule type" value="Genomic_DNA"/>
</dbReference>
<dbReference type="SUPFAM" id="SSF46785">
    <property type="entry name" value="Winged helix' DNA-binding domain"/>
    <property type="match status" value="1"/>
</dbReference>
<dbReference type="InterPro" id="IPR019585">
    <property type="entry name" value="Rpn7/CSN1"/>
</dbReference>
<dbReference type="SMART" id="SM00088">
    <property type="entry name" value="PINT"/>
    <property type="match status" value="1"/>
</dbReference>
<dbReference type="Gene3D" id="1.25.40.570">
    <property type="match status" value="1"/>
</dbReference>
<evidence type="ECO:0000256" key="4">
    <source>
        <dbReference type="ARBA" id="ARBA00022490"/>
    </source>
</evidence>
<comment type="similarity">
    <text evidence="3">Belongs to the CSN1 family.</text>
</comment>
<comment type="subcellular location">
    <subcellularLocation>
        <location evidence="2">Cytoplasm</location>
    </subcellularLocation>
    <subcellularLocation>
        <location evidence="1">Nucleus</location>
    </subcellularLocation>
</comment>
<name>A0ABR4PZV3_9CEST</name>
<keyword evidence="4" id="KW-0963">Cytoplasm</keyword>
<evidence type="ECO:0000313" key="9">
    <source>
        <dbReference type="Proteomes" id="UP001651158"/>
    </source>
</evidence>
<reference evidence="8 9" key="1">
    <citation type="journal article" date="2022" name="Front. Cell. Infect. Microbiol.">
        <title>The Genomes of Two Strains of Taenia crassiceps the Animal Model for the Study of Human Cysticercosis.</title>
        <authorList>
            <person name="Bobes R.J."/>
            <person name="Estrada K."/>
            <person name="Rios-Valencia D.G."/>
            <person name="Calderon-Gallegos A."/>
            <person name="de la Torre P."/>
            <person name="Carrero J.C."/>
            <person name="Sanchez-Flores A."/>
            <person name="Laclette J.P."/>
        </authorList>
    </citation>
    <scope>NUCLEOTIDE SEQUENCE [LARGE SCALE GENOMIC DNA]</scope>
    <source>
        <strain evidence="8">WFUcys</strain>
    </source>
</reference>
<evidence type="ECO:0000256" key="2">
    <source>
        <dbReference type="ARBA" id="ARBA00004496"/>
    </source>
</evidence>
<dbReference type="Pfam" id="PF10602">
    <property type="entry name" value="RPN7"/>
    <property type="match status" value="1"/>
</dbReference>
<evidence type="ECO:0000313" key="8">
    <source>
        <dbReference type="EMBL" id="KAL5102917.1"/>
    </source>
</evidence>
<keyword evidence="9" id="KW-1185">Reference proteome</keyword>
<keyword evidence="6" id="KW-0539">Nucleus</keyword>
<evidence type="ECO:0000259" key="7">
    <source>
        <dbReference type="PROSITE" id="PS50250"/>
    </source>
</evidence>
<proteinExistence type="inferred from homology"/>
<evidence type="ECO:0000256" key="3">
    <source>
        <dbReference type="ARBA" id="ARBA00008793"/>
    </source>
</evidence>
<dbReference type="InterPro" id="IPR000717">
    <property type="entry name" value="PCI_dom"/>
</dbReference>
<comment type="caution">
    <text evidence="8">The sequence shown here is derived from an EMBL/GenBank/DDBJ whole genome shotgun (WGS) entry which is preliminary data.</text>
</comment>
<organism evidence="8 9">
    <name type="scientific">Taenia crassiceps</name>
    <dbReference type="NCBI Taxonomy" id="6207"/>
    <lineage>
        <taxon>Eukaryota</taxon>
        <taxon>Metazoa</taxon>
        <taxon>Spiralia</taxon>
        <taxon>Lophotrochozoa</taxon>
        <taxon>Platyhelminthes</taxon>
        <taxon>Cestoda</taxon>
        <taxon>Eucestoda</taxon>
        <taxon>Cyclophyllidea</taxon>
        <taxon>Taeniidae</taxon>
        <taxon>Taenia</taxon>
    </lineage>
</organism>
<sequence length="518" mass="58089">MSGPNSESSNSRKIQKKLQKFVNESVQIDLPSYAASYSGPIKYLRLLFIAQMCPALKGHALKLAHDYIKASTLNVSAYEQIFEVLLHSYNEKYGSGDSSGTGEASNNDRLSSANAKVVKSGRNEAGLVYDEDWVEKTTLRAARNRDELETELKNFKVNAIKECTRKGYVDLANFCLDVGELNGAMKYYTRSREYCTSWQQDLNSCLSIVKVSIYQAAWSHAGAYVSMAENFCEAQNSEPSLKNGDARPISPAVAAARSELALASGLIKLVTCNYQDATTQFLQANCDPDECTTDKAVSLLTSTNVAYCVTLCALATLDRGELRSRVLNSPTFRLILEAEAECRDIITAFYSANYAACLDALGKIKNFLRLDLFLADHVEPLYERIRMKAMCQYFVPYVCADLQLMAEVFRTSVTNLENELAELIRKGHIKGRIDSEKQLLCSLKVDPRNYFTLESYPSRLHAWLALTTAWSRMHFLFVGHHCGHFCYRTRAEGAASSRDRREYVTREIIDDGAELETH</sequence>
<dbReference type="Pfam" id="PF01399">
    <property type="entry name" value="PCI"/>
    <property type="match status" value="1"/>
</dbReference>
<dbReference type="Proteomes" id="UP001651158">
    <property type="component" value="Unassembled WGS sequence"/>
</dbReference>
<evidence type="ECO:0000256" key="6">
    <source>
        <dbReference type="ARBA" id="ARBA00023242"/>
    </source>
</evidence>
<dbReference type="PANTHER" id="PTHR14145:SF2">
    <property type="entry name" value="COP9 SIGNALOSOME COMPLEX SUBUNIT 1"/>
    <property type="match status" value="1"/>
</dbReference>
<gene>
    <name evidence="8" type="ORF">TcWFU_002640</name>
</gene>
<keyword evidence="5" id="KW-0736">Signalosome</keyword>
<protein>
    <submittedName>
        <fullName evidence="8">COP9 signalosome complex subunit 1</fullName>
    </submittedName>
</protein>
<dbReference type="PANTHER" id="PTHR14145">
    <property type="entry name" value="26S PROTESOME SUBUNIT 6"/>
    <property type="match status" value="1"/>
</dbReference>